<dbReference type="STRING" id="1122189.SAMN02745165_03103"/>
<dbReference type="EMBL" id="FQZT01000015">
    <property type="protein sequence ID" value="SHJ76147.1"/>
    <property type="molecule type" value="Genomic_DNA"/>
</dbReference>
<protein>
    <submittedName>
        <fullName evidence="1">Uncharacterized protein</fullName>
    </submittedName>
</protein>
<name>A0A1M6LY05_MALRU</name>
<dbReference type="AlphaFoldDB" id="A0A1M6LY05"/>
<organism evidence="1 2">
    <name type="scientific">Malonomonas rubra DSM 5091</name>
    <dbReference type="NCBI Taxonomy" id="1122189"/>
    <lineage>
        <taxon>Bacteria</taxon>
        <taxon>Pseudomonadati</taxon>
        <taxon>Thermodesulfobacteriota</taxon>
        <taxon>Desulfuromonadia</taxon>
        <taxon>Desulfuromonadales</taxon>
        <taxon>Geopsychrobacteraceae</taxon>
        <taxon>Malonomonas</taxon>
    </lineage>
</organism>
<proteinExistence type="predicted"/>
<evidence type="ECO:0000313" key="2">
    <source>
        <dbReference type="Proteomes" id="UP000184171"/>
    </source>
</evidence>
<accession>A0A1M6LY05</accession>
<dbReference type="Proteomes" id="UP000184171">
    <property type="component" value="Unassembled WGS sequence"/>
</dbReference>
<evidence type="ECO:0000313" key="1">
    <source>
        <dbReference type="EMBL" id="SHJ76147.1"/>
    </source>
</evidence>
<gene>
    <name evidence="1" type="ORF">SAMN02745165_03103</name>
</gene>
<keyword evidence="2" id="KW-1185">Reference proteome</keyword>
<sequence>MLGFGFMEIGILVLLLCFILGAGKAGKLLGRIFRIYQKVDQAKQDLKSSHKPVNLFRKNNRGRD</sequence>
<reference evidence="1 2" key="1">
    <citation type="submission" date="2016-11" db="EMBL/GenBank/DDBJ databases">
        <authorList>
            <person name="Jaros S."/>
            <person name="Januszkiewicz K."/>
            <person name="Wedrychowicz H."/>
        </authorList>
    </citation>
    <scope>NUCLEOTIDE SEQUENCE [LARGE SCALE GENOMIC DNA]</scope>
    <source>
        <strain evidence="1 2">DSM 5091</strain>
    </source>
</reference>